<dbReference type="Proteomes" id="UP001627154">
    <property type="component" value="Unassembled WGS sequence"/>
</dbReference>
<evidence type="ECO:0000313" key="10">
    <source>
        <dbReference type="Proteomes" id="UP001627154"/>
    </source>
</evidence>
<evidence type="ECO:0000256" key="6">
    <source>
        <dbReference type="ARBA" id="ARBA00023242"/>
    </source>
</evidence>
<dbReference type="PROSITE" id="PS00028">
    <property type="entry name" value="ZINC_FINGER_C2H2_1"/>
    <property type="match status" value="2"/>
</dbReference>
<sequence>MSITEPMITVRDNDEASRTAESTVCSVCETLIEPKSCKNKKKSASTRAFRVFKCTDCSKTFTLQQHLKRHVKTVHGHLKELKCDQCNKSFRDSTYLRKHVDVVHKKVKSFQCPQCSKLFGFKENMKKHLRACKIQL</sequence>
<evidence type="ECO:0000256" key="1">
    <source>
        <dbReference type="ARBA" id="ARBA00004123"/>
    </source>
</evidence>
<dbReference type="GO" id="GO:0008270">
    <property type="term" value="F:zinc ion binding"/>
    <property type="evidence" value="ECO:0007669"/>
    <property type="project" value="UniProtKB-KW"/>
</dbReference>
<keyword evidence="3" id="KW-0677">Repeat</keyword>
<accession>A0ABD2WYQ6</accession>
<evidence type="ECO:0000256" key="3">
    <source>
        <dbReference type="ARBA" id="ARBA00022737"/>
    </source>
</evidence>
<protein>
    <recommendedName>
        <fullName evidence="8">C2H2-type domain-containing protein</fullName>
    </recommendedName>
</protein>
<dbReference type="Gene3D" id="3.30.160.60">
    <property type="entry name" value="Classic Zinc Finger"/>
    <property type="match status" value="3"/>
</dbReference>
<comment type="caution">
    <text evidence="9">The sequence shown here is derived from an EMBL/GenBank/DDBJ whole genome shotgun (WGS) entry which is preliminary data.</text>
</comment>
<dbReference type="PROSITE" id="PS50157">
    <property type="entry name" value="ZINC_FINGER_C2H2_2"/>
    <property type="match status" value="3"/>
</dbReference>
<keyword evidence="4 7" id="KW-0863">Zinc-finger</keyword>
<dbReference type="InterPro" id="IPR050331">
    <property type="entry name" value="Zinc_finger"/>
</dbReference>
<feature type="domain" description="C2H2-type" evidence="8">
    <location>
        <begin position="81"/>
        <end position="109"/>
    </location>
</feature>
<reference evidence="9 10" key="1">
    <citation type="journal article" date="2024" name="bioRxiv">
        <title>A reference genome for Trichogramma kaykai: A tiny desert-dwelling parasitoid wasp with competing sex-ratio distorters.</title>
        <authorList>
            <person name="Culotta J."/>
            <person name="Lindsey A.R."/>
        </authorList>
    </citation>
    <scope>NUCLEOTIDE SEQUENCE [LARGE SCALE GENOMIC DNA]</scope>
    <source>
        <strain evidence="9 10">KSX58</strain>
    </source>
</reference>
<comment type="subcellular location">
    <subcellularLocation>
        <location evidence="1">Nucleus</location>
    </subcellularLocation>
</comment>
<dbReference type="GO" id="GO:0005634">
    <property type="term" value="C:nucleus"/>
    <property type="evidence" value="ECO:0007669"/>
    <property type="project" value="UniProtKB-SubCell"/>
</dbReference>
<dbReference type="SUPFAM" id="SSF57667">
    <property type="entry name" value="beta-beta-alpha zinc fingers"/>
    <property type="match status" value="2"/>
</dbReference>
<dbReference type="InterPro" id="IPR013087">
    <property type="entry name" value="Znf_C2H2_type"/>
</dbReference>
<dbReference type="SMART" id="SM00355">
    <property type="entry name" value="ZnF_C2H2"/>
    <property type="match status" value="3"/>
</dbReference>
<proteinExistence type="predicted"/>
<dbReference type="PANTHER" id="PTHR16515">
    <property type="entry name" value="PR DOMAIN ZINC FINGER PROTEIN"/>
    <property type="match status" value="1"/>
</dbReference>
<keyword evidence="5" id="KW-0862">Zinc</keyword>
<feature type="domain" description="C2H2-type" evidence="8">
    <location>
        <begin position="110"/>
        <end position="136"/>
    </location>
</feature>
<organism evidence="9 10">
    <name type="scientific">Trichogramma kaykai</name>
    <dbReference type="NCBI Taxonomy" id="54128"/>
    <lineage>
        <taxon>Eukaryota</taxon>
        <taxon>Metazoa</taxon>
        <taxon>Ecdysozoa</taxon>
        <taxon>Arthropoda</taxon>
        <taxon>Hexapoda</taxon>
        <taxon>Insecta</taxon>
        <taxon>Pterygota</taxon>
        <taxon>Neoptera</taxon>
        <taxon>Endopterygota</taxon>
        <taxon>Hymenoptera</taxon>
        <taxon>Apocrita</taxon>
        <taxon>Proctotrupomorpha</taxon>
        <taxon>Chalcidoidea</taxon>
        <taxon>Trichogrammatidae</taxon>
        <taxon>Trichogramma</taxon>
    </lineage>
</organism>
<dbReference type="InterPro" id="IPR036236">
    <property type="entry name" value="Znf_C2H2_sf"/>
</dbReference>
<evidence type="ECO:0000256" key="7">
    <source>
        <dbReference type="PROSITE-ProRule" id="PRU00042"/>
    </source>
</evidence>
<evidence type="ECO:0000313" key="9">
    <source>
        <dbReference type="EMBL" id="KAL3397601.1"/>
    </source>
</evidence>
<evidence type="ECO:0000256" key="2">
    <source>
        <dbReference type="ARBA" id="ARBA00022723"/>
    </source>
</evidence>
<dbReference type="EMBL" id="JBJJXI010000062">
    <property type="protein sequence ID" value="KAL3397601.1"/>
    <property type="molecule type" value="Genomic_DNA"/>
</dbReference>
<feature type="domain" description="C2H2-type" evidence="8">
    <location>
        <begin position="52"/>
        <end position="80"/>
    </location>
</feature>
<dbReference type="AlphaFoldDB" id="A0ABD2WYQ6"/>
<dbReference type="FunFam" id="3.30.160.60:FF:000065">
    <property type="entry name" value="B-cell CLL/lymphoma 6, member B"/>
    <property type="match status" value="1"/>
</dbReference>
<keyword evidence="6" id="KW-0539">Nucleus</keyword>
<gene>
    <name evidence="9" type="ORF">TKK_008698</name>
</gene>
<dbReference type="Pfam" id="PF00096">
    <property type="entry name" value="zf-C2H2"/>
    <property type="match status" value="3"/>
</dbReference>
<dbReference type="PANTHER" id="PTHR16515:SF66">
    <property type="entry name" value="C2H2-TYPE DOMAIN-CONTAINING PROTEIN"/>
    <property type="match status" value="1"/>
</dbReference>
<evidence type="ECO:0000256" key="4">
    <source>
        <dbReference type="ARBA" id="ARBA00022771"/>
    </source>
</evidence>
<keyword evidence="10" id="KW-1185">Reference proteome</keyword>
<keyword evidence="2" id="KW-0479">Metal-binding</keyword>
<evidence type="ECO:0000259" key="8">
    <source>
        <dbReference type="PROSITE" id="PS50157"/>
    </source>
</evidence>
<name>A0ABD2WYQ6_9HYME</name>
<evidence type="ECO:0000256" key="5">
    <source>
        <dbReference type="ARBA" id="ARBA00022833"/>
    </source>
</evidence>